<comment type="caution">
    <text evidence="1">The sequence shown here is derived from an EMBL/GenBank/DDBJ whole genome shotgun (WGS) entry which is preliminary data.</text>
</comment>
<keyword evidence="2" id="KW-1185">Reference proteome</keyword>
<dbReference type="EMBL" id="QXTE01000020">
    <property type="protein sequence ID" value="TFK12693.1"/>
    <property type="molecule type" value="Genomic_DNA"/>
</dbReference>
<keyword evidence="1" id="KW-0808">Transferase</keyword>
<evidence type="ECO:0000313" key="2">
    <source>
        <dbReference type="Proteomes" id="UP000297703"/>
    </source>
</evidence>
<sequence length="100" mass="11486">MHKMVANGLKKIRKTDCSTYGKSCQETRTQNISLFTESGNHRRRKNSKYLYLSLVELFIGISEENIQQNSSGDQARRLRQMSIKCFRGEANFPQVSILGL</sequence>
<reference evidence="1 2" key="1">
    <citation type="submission" date="2019-04" db="EMBL/GenBank/DDBJ databases">
        <title>Draft genome of the big-headed turtle Platysternon megacephalum.</title>
        <authorList>
            <person name="Gong S."/>
        </authorList>
    </citation>
    <scope>NUCLEOTIDE SEQUENCE [LARGE SCALE GENOMIC DNA]</scope>
    <source>
        <strain evidence="1">DO16091913</strain>
        <tissue evidence="1">Muscle</tissue>
    </source>
</reference>
<protein>
    <submittedName>
        <fullName evidence="1">Serine/threonine-protein kinase RIO3</fullName>
    </submittedName>
</protein>
<organism evidence="1 2">
    <name type="scientific">Platysternon megacephalum</name>
    <name type="common">big-headed turtle</name>
    <dbReference type="NCBI Taxonomy" id="55544"/>
    <lineage>
        <taxon>Eukaryota</taxon>
        <taxon>Metazoa</taxon>
        <taxon>Chordata</taxon>
        <taxon>Craniata</taxon>
        <taxon>Vertebrata</taxon>
        <taxon>Euteleostomi</taxon>
        <taxon>Archelosauria</taxon>
        <taxon>Testudinata</taxon>
        <taxon>Testudines</taxon>
        <taxon>Cryptodira</taxon>
        <taxon>Durocryptodira</taxon>
        <taxon>Testudinoidea</taxon>
        <taxon>Platysternidae</taxon>
        <taxon>Platysternon</taxon>
    </lineage>
</organism>
<reference evidence="1 2" key="2">
    <citation type="submission" date="2019-04" db="EMBL/GenBank/DDBJ databases">
        <title>The genome sequence of big-headed turtle.</title>
        <authorList>
            <person name="Gong S."/>
        </authorList>
    </citation>
    <scope>NUCLEOTIDE SEQUENCE [LARGE SCALE GENOMIC DNA]</scope>
    <source>
        <strain evidence="1">DO16091913</strain>
        <tissue evidence="1">Muscle</tissue>
    </source>
</reference>
<evidence type="ECO:0000313" key="1">
    <source>
        <dbReference type="EMBL" id="TFK12693.1"/>
    </source>
</evidence>
<name>A0A4D9EWH4_9SAUR</name>
<proteinExistence type="predicted"/>
<dbReference type="GO" id="GO:0016301">
    <property type="term" value="F:kinase activity"/>
    <property type="evidence" value="ECO:0007669"/>
    <property type="project" value="UniProtKB-KW"/>
</dbReference>
<keyword evidence="1" id="KW-0418">Kinase</keyword>
<accession>A0A4D9EWH4</accession>
<dbReference type="AlphaFoldDB" id="A0A4D9EWH4"/>
<gene>
    <name evidence="1" type="ORF">DR999_PMT04035</name>
</gene>
<dbReference type="Proteomes" id="UP000297703">
    <property type="component" value="Unassembled WGS sequence"/>
</dbReference>